<protein>
    <submittedName>
        <fullName evidence="1">Uncharacterized protein</fullName>
    </submittedName>
</protein>
<accession>A0A6J8C135</accession>
<organism evidence="1 2">
    <name type="scientific">Mytilus coruscus</name>
    <name type="common">Sea mussel</name>
    <dbReference type="NCBI Taxonomy" id="42192"/>
    <lineage>
        <taxon>Eukaryota</taxon>
        <taxon>Metazoa</taxon>
        <taxon>Spiralia</taxon>
        <taxon>Lophotrochozoa</taxon>
        <taxon>Mollusca</taxon>
        <taxon>Bivalvia</taxon>
        <taxon>Autobranchia</taxon>
        <taxon>Pteriomorphia</taxon>
        <taxon>Mytilida</taxon>
        <taxon>Mytiloidea</taxon>
        <taxon>Mytilidae</taxon>
        <taxon>Mytilinae</taxon>
        <taxon>Mytilus</taxon>
    </lineage>
</organism>
<reference evidence="1 2" key="1">
    <citation type="submission" date="2020-06" db="EMBL/GenBank/DDBJ databases">
        <authorList>
            <person name="Li R."/>
            <person name="Bekaert M."/>
        </authorList>
    </citation>
    <scope>NUCLEOTIDE SEQUENCE [LARGE SCALE GENOMIC DNA]</scope>
    <source>
        <strain evidence="2">wild</strain>
    </source>
</reference>
<dbReference type="Proteomes" id="UP000507470">
    <property type="component" value="Unassembled WGS sequence"/>
</dbReference>
<dbReference type="EMBL" id="CACVKT020004325">
    <property type="protein sequence ID" value="CAC5389231.1"/>
    <property type="molecule type" value="Genomic_DNA"/>
</dbReference>
<name>A0A6J8C135_MYTCO</name>
<evidence type="ECO:0000313" key="1">
    <source>
        <dbReference type="EMBL" id="CAC5389231.1"/>
    </source>
</evidence>
<proteinExistence type="predicted"/>
<gene>
    <name evidence="1" type="ORF">MCOR_24423</name>
</gene>
<sequence>MGTLCTNLKTWQLHFEDVSAGRVLPDHKGRYIVGSGSLRTRGQLQENPKMELVTPVAQAIEMANVTELPLHGIFAQIDLLLQQTPIGETGTNDSYKAYLDNLLTTNHKDIVLLESQLFYKDSPDHDDQMPKNGDNMALYLRSLYINKGKVLDLEGPLHLDIFQQERFILNVVGLILKLWPSECFPSDDWTRPTKFQSSDLGR</sequence>
<dbReference type="AlphaFoldDB" id="A0A6J8C135"/>
<dbReference type="OrthoDB" id="10068394at2759"/>
<keyword evidence="2" id="KW-1185">Reference proteome</keyword>
<evidence type="ECO:0000313" key="2">
    <source>
        <dbReference type="Proteomes" id="UP000507470"/>
    </source>
</evidence>